<feature type="transmembrane region" description="Helical" evidence="1">
    <location>
        <begin position="53"/>
        <end position="73"/>
    </location>
</feature>
<protein>
    <submittedName>
        <fullName evidence="2">Uncharacterized protein</fullName>
    </submittedName>
</protein>
<feature type="transmembrane region" description="Helical" evidence="1">
    <location>
        <begin position="20"/>
        <end position="41"/>
    </location>
</feature>
<name>A0A851GJ19_9BACT</name>
<accession>A0A851GJ19</accession>
<gene>
    <name evidence="2" type="ORF">HW115_19470</name>
</gene>
<dbReference type="AlphaFoldDB" id="A0A851GJ19"/>
<dbReference type="EMBL" id="JACBAZ010000043">
    <property type="protein sequence ID" value="NWK57808.1"/>
    <property type="molecule type" value="Genomic_DNA"/>
</dbReference>
<proteinExistence type="predicted"/>
<keyword evidence="3" id="KW-1185">Reference proteome</keyword>
<feature type="transmembrane region" description="Helical" evidence="1">
    <location>
        <begin position="85"/>
        <end position="105"/>
    </location>
</feature>
<comment type="caution">
    <text evidence="2">The sequence shown here is derived from an EMBL/GenBank/DDBJ whole genome shotgun (WGS) entry which is preliminary data.</text>
</comment>
<evidence type="ECO:0000313" key="2">
    <source>
        <dbReference type="EMBL" id="NWK57808.1"/>
    </source>
</evidence>
<keyword evidence="1" id="KW-1133">Transmembrane helix</keyword>
<evidence type="ECO:0000313" key="3">
    <source>
        <dbReference type="Proteomes" id="UP000557872"/>
    </source>
</evidence>
<sequence>MAGELYVGQKNAVKSIITLGGRLTIGITSVWSVCFMCLISIGEGAGRWLSDALEVVVVGLALPLGLFGSLGVMGGRWNPILDGTLIVMNFFLLGYGFSGIWRLVCFFREVFRLARGDTRTP</sequence>
<dbReference type="RefSeq" id="WP_178935320.1">
    <property type="nucleotide sequence ID" value="NZ_JACBAZ010000043.1"/>
</dbReference>
<organism evidence="2 3">
    <name type="scientific">Oceaniferula marina</name>
    <dbReference type="NCBI Taxonomy" id="2748318"/>
    <lineage>
        <taxon>Bacteria</taxon>
        <taxon>Pseudomonadati</taxon>
        <taxon>Verrucomicrobiota</taxon>
        <taxon>Verrucomicrobiia</taxon>
        <taxon>Verrucomicrobiales</taxon>
        <taxon>Verrucomicrobiaceae</taxon>
        <taxon>Oceaniferula</taxon>
    </lineage>
</organism>
<keyword evidence="1" id="KW-0472">Membrane</keyword>
<reference evidence="2 3" key="1">
    <citation type="submission" date="2020-07" db="EMBL/GenBank/DDBJ databases">
        <title>Roseicoccus Jingziensis gen. nov., sp. nov., isolated from coastal seawater.</title>
        <authorList>
            <person name="Feng X."/>
        </authorList>
    </citation>
    <scope>NUCLEOTIDE SEQUENCE [LARGE SCALE GENOMIC DNA]</scope>
    <source>
        <strain evidence="2 3">N1E253</strain>
    </source>
</reference>
<keyword evidence="1" id="KW-0812">Transmembrane</keyword>
<dbReference type="Proteomes" id="UP000557872">
    <property type="component" value="Unassembled WGS sequence"/>
</dbReference>
<evidence type="ECO:0000256" key="1">
    <source>
        <dbReference type="SAM" id="Phobius"/>
    </source>
</evidence>